<proteinExistence type="predicted"/>
<gene>
    <name evidence="1" type="ORF">CMV30_11855</name>
</gene>
<name>A0A290QL05_9BACT</name>
<protein>
    <submittedName>
        <fullName evidence="1">Uncharacterized protein</fullName>
    </submittedName>
</protein>
<dbReference type="EMBL" id="CP023344">
    <property type="protein sequence ID" value="ATC64592.1"/>
    <property type="molecule type" value="Genomic_DNA"/>
</dbReference>
<evidence type="ECO:0000313" key="2">
    <source>
        <dbReference type="Proteomes" id="UP000217265"/>
    </source>
</evidence>
<organism evidence="1 2">
    <name type="scientific">Nibricoccus aquaticus</name>
    <dbReference type="NCBI Taxonomy" id="2576891"/>
    <lineage>
        <taxon>Bacteria</taxon>
        <taxon>Pseudomonadati</taxon>
        <taxon>Verrucomicrobiota</taxon>
        <taxon>Opitutia</taxon>
        <taxon>Opitutales</taxon>
        <taxon>Opitutaceae</taxon>
        <taxon>Nibricoccus</taxon>
    </lineage>
</organism>
<evidence type="ECO:0000313" key="1">
    <source>
        <dbReference type="EMBL" id="ATC64592.1"/>
    </source>
</evidence>
<keyword evidence="2" id="KW-1185">Reference proteome</keyword>
<dbReference type="AlphaFoldDB" id="A0A290QL05"/>
<dbReference type="Proteomes" id="UP000217265">
    <property type="component" value="Chromosome"/>
</dbReference>
<dbReference type="KEGG" id="vbh:CMV30_11855"/>
<accession>A0A290QL05</accession>
<reference evidence="1 2" key="1">
    <citation type="submission" date="2017-09" db="EMBL/GenBank/DDBJ databases">
        <title>Complete genome sequence of Verrucomicrobial strain HZ-65, isolated from freshwater.</title>
        <authorList>
            <person name="Choi A."/>
        </authorList>
    </citation>
    <scope>NUCLEOTIDE SEQUENCE [LARGE SCALE GENOMIC DNA]</scope>
    <source>
        <strain evidence="1 2">HZ-65</strain>
    </source>
</reference>
<sequence length="90" mass="9740">MADFLVPAARKNSVPLKTSVFTAAKLRSGDVEKEARGRSALARGAGVDVNAGYFIEQYRQRSFLDASLAKSSREKCDSRLKAITKVFAGS</sequence>